<evidence type="ECO:0000313" key="1">
    <source>
        <dbReference type="EMBL" id="ABD75092.1"/>
    </source>
</evidence>
<dbReference type="AlphaFoldDB" id="D1CTD8"/>
<accession>D1CTD8</accession>
<proteinExistence type="predicted"/>
<dbReference type="EMBL" id="DQ403564">
    <property type="protein sequence ID" value="ABD75092.1"/>
    <property type="molecule type" value="Genomic_DNA"/>
</dbReference>
<sequence length="73" mass="8661">MYAADLLLMRRIDELHQVCFNQSRSIPLTAYLRPETPYEQPPIFNKLGRLCTLDENPFKITELFLVDYIRNTN</sequence>
<name>D1CTD8_SINSA</name>
<protein>
    <submittedName>
        <fullName evidence="1">Uncharacterized protein</fullName>
    </submittedName>
</protein>
<organism evidence="1">
    <name type="scientific">Sinorhizobium saheli</name>
    <dbReference type="NCBI Taxonomy" id="36856"/>
    <lineage>
        <taxon>Bacteria</taxon>
        <taxon>Pseudomonadati</taxon>
        <taxon>Pseudomonadota</taxon>
        <taxon>Alphaproteobacteria</taxon>
        <taxon>Hyphomicrobiales</taxon>
        <taxon>Rhizobiaceae</taxon>
        <taxon>Sinorhizobium/Ensifer group</taxon>
        <taxon>Sinorhizobium</taxon>
    </lineage>
</organism>
<reference evidence="1" key="1">
    <citation type="submission" date="2006-02" db="EMBL/GenBank/DDBJ databases">
        <title>Sampling the accessory genome of the Sinorhizobium genus by suppressive subtractive hybridization.</title>
        <authorList>
            <person name="Moulin L."/>
            <person name="Ghazoui Z."/>
            <person name="Young P."/>
        </authorList>
    </citation>
    <scope>NUCLEOTIDE SEQUENCE</scope>
    <source>
        <strain evidence="1">LMG7837</strain>
    </source>
</reference>